<organism evidence="2 3">
    <name type="scientific">Oikopleura dioica</name>
    <name type="common">Tunicate</name>
    <dbReference type="NCBI Taxonomy" id="34765"/>
    <lineage>
        <taxon>Eukaryota</taxon>
        <taxon>Metazoa</taxon>
        <taxon>Chordata</taxon>
        <taxon>Tunicata</taxon>
        <taxon>Appendicularia</taxon>
        <taxon>Copelata</taxon>
        <taxon>Oikopleuridae</taxon>
        <taxon>Oikopleura</taxon>
    </lineage>
</organism>
<feature type="region of interest" description="Disordered" evidence="1">
    <location>
        <begin position="236"/>
        <end position="259"/>
    </location>
</feature>
<feature type="compositionally biased region" description="Polar residues" evidence="1">
    <location>
        <begin position="243"/>
        <end position="259"/>
    </location>
</feature>
<gene>
    <name evidence="2" type="ORF">OKIOD_LOCUS227</name>
</gene>
<proteinExistence type="predicted"/>
<feature type="compositionally biased region" description="Polar residues" evidence="1">
    <location>
        <begin position="140"/>
        <end position="158"/>
    </location>
</feature>
<reference evidence="2 3" key="1">
    <citation type="submission" date="2021-04" db="EMBL/GenBank/DDBJ databases">
        <authorList>
            <person name="Bliznina A."/>
        </authorList>
    </citation>
    <scope>NUCLEOTIDE SEQUENCE [LARGE SCALE GENOMIC DNA]</scope>
</reference>
<name>A0ABN7RI64_OIKDI</name>
<feature type="region of interest" description="Disordered" evidence="1">
    <location>
        <begin position="120"/>
        <end position="159"/>
    </location>
</feature>
<accession>A0ABN7RI64</accession>
<sequence>MERENFLEEEIEESDEDSLMSQIIHEIGRSGTLKRKERKSIRKIFDYETEPTKTIDDSDSGTISEIESIQDEDMEEIQEPKFESLDNLLIQQDQEKFEKELPPPIPEKSEDTILKEFIPIPEEPSQISEASTVLGPGPVQPTNSSQITKPSDSSSVDSNVKLINPESSEEELLIAHKIEIDSLNEEELIDEASSDSRSAKVKGCACVRRRKIDWPTFKNPLPRWKAKITNFIENHRRQKTPSHHSSTFEQLDVSIEQNL</sequence>
<dbReference type="Proteomes" id="UP001158576">
    <property type="component" value="Chromosome PAR"/>
</dbReference>
<keyword evidence="3" id="KW-1185">Reference proteome</keyword>
<dbReference type="EMBL" id="OU015568">
    <property type="protein sequence ID" value="CAG5077268.1"/>
    <property type="molecule type" value="Genomic_DNA"/>
</dbReference>
<protein>
    <submittedName>
        <fullName evidence="2">Oidioi.mRNA.OKI2018_I69.PAR.g8669.t1.cds</fullName>
    </submittedName>
</protein>
<evidence type="ECO:0000313" key="3">
    <source>
        <dbReference type="Proteomes" id="UP001158576"/>
    </source>
</evidence>
<evidence type="ECO:0000313" key="2">
    <source>
        <dbReference type="EMBL" id="CAG5077268.1"/>
    </source>
</evidence>
<evidence type="ECO:0000256" key="1">
    <source>
        <dbReference type="SAM" id="MobiDB-lite"/>
    </source>
</evidence>